<sequence>MNEYKPKNFKEDTDAIIIVNNDNRTRKEEFVPEISEKDEKRAQENKMPVRLYKLHKSELTISYIKMGFHTIVIAITIILLSLQATGNLAPRIKSTSVGWYITLSLMLLGCGFFLIKHGINVSSIKTQINDYRLENVDTSVTPSFVGNSYISAARSNLVNIWLTSWINFYTLIFIAIILWLNKGSWTIDSKDGKFMMDINWPAILESGFGNVTFFVIMVAVSLGVFDILSITRYIYNYKKIKTVENYSPSNIAQYHEKANLRQLNKACLIISLVVLALFLSLVVIPLYVLFRKRRKRA</sequence>
<feature type="transmembrane region" description="Helical" evidence="1">
    <location>
        <begin position="157"/>
        <end position="180"/>
    </location>
</feature>
<feature type="transmembrane region" description="Helical" evidence="1">
    <location>
        <begin position="211"/>
        <end position="235"/>
    </location>
</feature>
<evidence type="ECO:0000313" key="3">
    <source>
        <dbReference type="Proteomes" id="UP001059576"/>
    </source>
</evidence>
<feature type="transmembrane region" description="Helical" evidence="1">
    <location>
        <begin position="266"/>
        <end position="290"/>
    </location>
</feature>
<keyword evidence="1" id="KW-0812">Transmembrane</keyword>
<evidence type="ECO:0000313" key="2">
    <source>
        <dbReference type="EMBL" id="UUD36893.1"/>
    </source>
</evidence>
<dbReference type="EMBL" id="CP101808">
    <property type="protein sequence ID" value="UUD36893.1"/>
    <property type="molecule type" value="Genomic_DNA"/>
</dbReference>
<dbReference type="Proteomes" id="UP001059576">
    <property type="component" value="Chromosome"/>
</dbReference>
<dbReference type="NCBIfam" id="NF045846">
    <property type="entry name" value="MSC0882_dom"/>
    <property type="match status" value="1"/>
</dbReference>
<keyword evidence="1" id="KW-1133">Transmembrane helix</keyword>
<organism evidence="2 3">
    <name type="scientific">Mycoplasmopsis equigenitalium</name>
    <dbReference type="NCBI Taxonomy" id="114883"/>
    <lineage>
        <taxon>Bacteria</taxon>
        <taxon>Bacillati</taxon>
        <taxon>Mycoplasmatota</taxon>
        <taxon>Mycoplasmoidales</taxon>
        <taxon>Metamycoplasmataceae</taxon>
        <taxon>Mycoplasmopsis</taxon>
    </lineage>
</organism>
<feature type="transmembrane region" description="Helical" evidence="1">
    <location>
        <begin position="97"/>
        <end position="115"/>
    </location>
</feature>
<dbReference type="InterPro" id="IPR059214">
    <property type="entry name" value="MSC_0882-like"/>
</dbReference>
<evidence type="ECO:0000256" key="1">
    <source>
        <dbReference type="SAM" id="Phobius"/>
    </source>
</evidence>
<name>A0ABY5J5C0_9BACT</name>
<feature type="transmembrane region" description="Helical" evidence="1">
    <location>
        <begin position="63"/>
        <end position="85"/>
    </location>
</feature>
<protein>
    <submittedName>
        <fullName evidence="2">Uncharacterized protein</fullName>
    </submittedName>
</protein>
<dbReference type="RefSeq" id="WP_129722879.1">
    <property type="nucleotide sequence ID" value="NZ_CP101808.1"/>
</dbReference>
<gene>
    <name evidence="2" type="ORF">NPA09_03275</name>
</gene>
<keyword evidence="1" id="KW-0472">Membrane</keyword>
<accession>A0ABY5J5C0</accession>
<reference evidence="2" key="1">
    <citation type="submission" date="2022-07" db="EMBL/GenBank/DDBJ databases">
        <title>Complete genome of Mycoplasma equigenitalium type strain T37.</title>
        <authorList>
            <person name="Spergser J."/>
        </authorList>
    </citation>
    <scope>NUCLEOTIDE SEQUENCE</scope>
    <source>
        <strain evidence="2">T37</strain>
    </source>
</reference>
<proteinExistence type="predicted"/>
<keyword evidence="3" id="KW-1185">Reference proteome</keyword>